<reference evidence="1 2" key="1">
    <citation type="submission" date="2014-04" db="EMBL/GenBank/DDBJ databases">
        <title>Genome assembly of Hyalangium minutum DSM 14724.</title>
        <authorList>
            <person name="Sharma G."/>
            <person name="Subramanian S."/>
        </authorList>
    </citation>
    <scope>NUCLEOTIDE SEQUENCE [LARGE SCALE GENOMIC DNA]</scope>
    <source>
        <strain evidence="1 2">DSM 14724</strain>
    </source>
</reference>
<keyword evidence="2" id="KW-1185">Reference proteome</keyword>
<dbReference type="OrthoDB" id="5381247at2"/>
<proteinExistence type="predicted"/>
<dbReference type="STRING" id="394096.DB31_3207"/>
<gene>
    <name evidence="1" type="ORF">DB31_3207</name>
</gene>
<evidence type="ECO:0000313" key="2">
    <source>
        <dbReference type="Proteomes" id="UP000028725"/>
    </source>
</evidence>
<dbReference type="PATRIC" id="fig|394096.3.peg.856"/>
<protein>
    <submittedName>
        <fullName evidence="1">Uncharacterized protein</fullName>
    </submittedName>
</protein>
<dbReference type="EMBL" id="JMCB01000002">
    <property type="protein sequence ID" value="KFE71077.1"/>
    <property type="molecule type" value="Genomic_DNA"/>
</dbReference>
<sequence length="272" mass="28822">MYHLLKLGPVQLSQDTTNVYLRVTSAGDFAPPVFEHDDEAGVQALLEGVEPSGVSCEPGLAEVAERLGLRVESPPLEVLSARAAIGTFMAWEQRGVAGLGADKALLFVQAATEFYEARPWKHWDDSQPFHISVSGALTRTYEGSVFGGEDGGEGLALYEQAGALKVLMDLQGSGKDAAASQLPAIGVTLDTRPEYAIQALAAAGRAPRLPLPLKTGPSGVSMPSLVEALVLVATLRAVARLDLTRREALSTVVAGQEQMSVRVLAPQPRVRN</sequence>
<comment type="caution">
    <text evidence="1">The sequence shown here is derived from an EMBL/GenBank/DDBJ whole genome shotgun (WGS) entry which is preliminary data.</text>
</comment>
<organism evidence="1 2">
    <name type="scientific">Hyalangium minutum</name>
    <dbReference type="NCBI Taxonomy" id="394096"/>
    <lineage>
        <taxon>Bacteria</taxon>
        <taxon>Pseudomonadati</taxon>
        <taxon>Myxococcota</taxon>
        <taxon>Myxococcia</taxon>
        <taxon>Myxococcales</taxon>
        <taxon>Cystobacterineae</taxon>
        <taxon>Archangiaceae</taxon>
        <taxon>Hyalangium</taxon>
    </lineage>
</organism>
<dbReference type="RefSeq" id="WP_044182588.1">
    <property type="nucleotide sequence ID" value="NZ_JMCB01000002.1"/>
</dbReference>
<dbReference type="AlphaFoldDB" id="A0A085WTR4"/>
<name>A0A085WTR4_9BACT</name>
<dbReference type="Proteomes" id="UP000028725">
    <property type="component" value="Unassembled WGS sequence"/>
</dbReference>
<evidence type="ECO:0000313" key="1">
    <source>
        <dbReference type="EMBL" id="KFE71077.1"/>
    </source>
</evidence>
<accession>A0A085WTR4</accession>